<dbReference type="Proteomes" id="UP000238081">
    <property type="component" value="Unassembled WGS sequence"/>
</dbReference>
<dbReference type="Gene3D" id="2.10.270.10">
    <property type="entry name" value="Cholin Binding"/>
    <property type="match status" value="1"/>
</dbReference>
<dbReference type="SUPFAM" id="SSF69360">
    <property type="entry name" value="Cell wall binding repeat"/>
    <property type="match status" value="1"/>
</dbReference>
<dbReference type="InterPro" id="IPR002931">
    <property type="entry name" value="Transglutaminase-like"/>
</dbReference>
<evidence type="ECO:0000313" key="5">
    <source>
        <dbReference type="EMBL" id="PPV12250.1"/>
    </source>
</evidence>
<feature type="domain" description="Transglutaminase-like" evidence="4">
    <location>
        <begin position="149"/>
        <end position="205"/>
    </location>
</feature>
<comment type="caution">
    <text evidence="5">The sequence shown here is derived from an EMBL/GenBank/DDBJ whole genome shotgun (WGS) entry which is preliminary data.</text>
</comment>
<keyword evidence="1" id="KW-0677">Repeat</keyword>
<evidence type="ECO:0000259" key="4">
    <source>
        <dbReference type="SMART" id="SM00460"/>
    </source>
</evidence>
<dbReference type="Pfam" id="PF19127">
    <property type="entry name" value="Choline_bind_3"/>
    <property type="match status" value="1"/>
</dbReference>
<dbReference type="RefSeq" id="WP_043664959.1">
    <property type="nucleotide sequence ID" value="NZ_JSEG01000014.1"/>
</dbReference>
<dbReference type="Pfam" id="PF01841">
    <property type="entry name" value="Transglut_core"/>
    <property type="match status" value="1"/>
</dbReference>
<evidence type="ECO:0000256" key="1">
    <source>
        <dbReference type="ARBA" id="ARBA00022737"/>
    </source>
</evidence>
<protein>
    <submittedName>
        <fullName evidence="5">Cell wall-binding protein</fullName>
    </submittedName>
</protein>
<reference evidence="5 6" key="1">
    <citation type="submission" date="2016-01" db="EMBL/GenBank/DDBJ databases">
        <title>Characterization of the Clostridium difficile lineages that are prevalent in Hong Kong and China.</title>
        <authorList>
            <person name="Kwok J.S.-L."/>
            <person name="Lam W.-Y."/>
            <person name="Ip M."/>
            <person name="Chan T.-F."/>
            <person name="Hawkey P.M."/>
            <person name="Tsui S.K.-W."/>
        </authorList>
    </citation>
    <scope>NUCLEOTIDE SEQUENCE [LARGE SCALE GENOMIC DNA]</scope>
    <source>
        <strain evidence="5 6">300064</strain>
    </source>
</reference>
<organism evidence="5 6">
    <name type="scientific">Clostridium butyricum</name>
    <dbReference type="NCBI Taxonomy" id="1492"/>
    <lineage>
        <taxon>Bacteria</taxon>
        <taxon>Bacillati</taxon>
        <taxon>Bacillota</taxon>
        <taxon>Clostridia</taxon>
        <taxon>Eubacteriales</taxon>
        <taxon>Clostridiaceae</taxon>
        <taxon>Clostridium</taxon>
    </lineage>
</organism>
<dbReference type="PANTHER" id="PTHR46333">
    <property type="entry name" value="CYTOKINESIS PROTEIN 3"/>
    <property type="match status" value="1"/>
</dbReference>
<dbReference type="GO" id="GO:0005737">
    <property type="term" value="C:cytoplasm"/>
    <property type="evidence" value="ECO:0007669"/>
    <property type="project" value="TreeGrafter"/>
</dbReference>
<evidence type="ECO:0000256" key="2">
    <source>
        <dbReference type="PROSITE-ProRule" id="PRU00591"/>
    </source>
</evidence>
<name>A0A2S7F600_CLOBU</name>
<dbReference type="InterPro" id="IPR038765">
    <property type="entry name" value="Papain-like_cys_pep_sf"/>
</dbReference>
<keyword evidence="3" id="KW-0732">Signal</keyword>
<dbReference type="PROSITE" id="PS51170">
    <property type="entry name" value="CW"/>
    <property type="match status" value="2"/>
</dbReference>
<accession>A0A2S7F600</accession>
<dbReference type="SMART" id="SM00460">
    <property type="entry name" value="TGc"/>
    <property type="match status" value="1"/>
</dbReference>
<evidence type="ECO:0000313" key="6">
    <source>
        <dbReference type="Proteomes" id="UP000238081"/>
    </source>
</evidence>
<feature type="repeat" description="Cell wall-binding" evidence="2">
    <location>
        <begin position="286"/>
        <end position="305"/>
    </location>
</feature>
<sequence length="343" mass="40252">MKNIGKATILSLGLAFVCSVTAFADTSSNDKLENEIYNHMINRDDVFYFTYYSNSALDLLQEVAKKDDYLERSIAVYKTRKAGYFFEAEIQYRTNKEQEDYIDSELSRIVNNLIDSRMSTEEKIESINNYVVKIYKYDDTLKSDNVYTALTTKSTICQGYAMTVYKMLNMLGIDCRIINGDKSGTSHAWNLVKIDGVWYHLDSTNNDNIVRDKYLLKSDDYMIENGFTWDKTQYPSASSNYFLNKTEYLDYNNDKENDISEYYEGGYWYKDNNSKWHYKRNSGYEVMGWFKYNNNWYYFGEDCIMKTGWINTDGNWYYLYSNGMLATNTSIDGYSLDENGVLH</sequence>
<dbReference type="PANTHER" id="PTHR46333:SF2">
    <property type="entry name" value="CYTOKINESIS PROTEIN 3"/>
    <property type="match status" value="1"/>
</dbReference>
<dbReference type="Gene3D" id="3.10.620.30">
    <property type="match status" value="1"/>
</dbReference>
<feature type="signal peptide" evidence="3">
    <location>
        <begin position="1"/>
        <end position="24"/>
    </location>
</feature>
<dbReference type="EMBL" id="LRDH01000151">
    <property type="protein sequence ID" value="PPV12250.1"/>
    <property type="molecule type" value="Genomic_DNA"/>
</dbReference>
<feature type="repeat" description="Cell wall-binding" evidence="2">
    <location>
        <begin position="306"/>
        <end position="325"/>
    </location>
</feature>
<evidence type="ECO:0000256" key="3">
    <source>
        <dbReference type="SAM" id="SignalP"/>
    </source>
</evidence>
<proteinExistence type="predicted"/>
<dbReference type="InterPro" id="IPR018337">
    <property type="entry name" value="Cell_wall/Cho-bd_repeat"/>
</dbReference>
<gene>
    <name evidence="5" type="ORF">AWN73_05320</name>
</gene>
<dbReference type="InterPro" id="IPR052557">
    <property type="entry name" value="CAP/Cytokinesis_protein"/>
</dbReference>
<feature type="chain" id="PRO_5015684070" evidence="3">
    <location>
        <begin position="25"/>
        <end position="343"/>
    </location>
</feature>
<dbReference type="SUPFAM" id="SSF54001">
    <property type="entry name" value="Cysteine proteinases"/>
    <property type="match status" value="1"/>
</dbReference>
<dbReference type="AlphaFoldDB" id="A0A2S7F600"/>